<evidence type="ECO:0000313" key="2">
    <source>
        <dbReference type="EMBL" id="CDN87559.1"/>
    </source>
</evidence>
<accession>A0A1L1PII7</accession>
<keyword evidence="3" id="KW-1185">Reference proteome</keyword>
<feature type="transmembrane region" description="Helical" evidence="1">
    <location>
        <begin position="78"/>
        <end position="96"/>
    </location>
</feature>
<dbReference type="Pfam" id="PF04247">
    <property type="entry name" value="SirB"/>
    <property type="match status" value="1"/>
</dbReference>
<organism evidence="2 3">
    <name type="scientific">Hydrogenophaga intermedia</name>
    <dbReference type="NCBI Taxonomy" id="65786"/>
    <lineage>
        <taxon>Bacteria</taxon>
        <taxon>Pseudomonadati</taxon>
        <taxon>Pseudomonadota</taxon>
        <taxon>Betaproteobacteria</taxon>
        <taxon>Burkholderiales</taxon>
        <taxon>Comamonadaceae</taxon>
        <taxon>Hydrogenophaga</taxon>
    </lineage>
</organism>
<dbReference type="PANTHER" id="PTHR39594">
    <property type="entry name" value="PROTEIN YCHQ"/>
    <property type="match status" value="1"/>
</dbReference>
<protein>
    <submittedName>
        <fullName evidence="2">Invasion activity up-regulator</fullName>
    </submittedName>
</protein>
<proteinExistence type="predicted"/>
<keyword evidence="1" id="KW-0472">Membrane</keyword>
<evidence type="ECO:0000313" key="3">
    <source>
        <dbReference type="Proteomes" id="UP000028878"/>
    </source>
</evidence>
<gene>
    <name evidence="2" type="ORF">BN948_01981</name>
</gene>
<sequence>MSWDLASSYSVLRAAHIALVIGSVSVFAARGMGALFGGQWPLRAVWGRLSMGIDALLLLAGAALWVLMQHDPLREPWLLVKLLLLPVYVVLGALALRRAPTRGLRAVCLVAALGVVALMAISARTRLPLGLAIG</sequence>
<dbReference type="InterPro" id="IPR007360">
    <property type="entry name" value="SirB"/>
</dbReference>
<dbReference type="RefSeq" id="WP_009520403.1">
    <property type="nucleotide sequence ID" value="NZ_CCAE010000012.1"/>
</dbReference>
<dbReference type="Proteomes" id="UP000028878">
    <property type="component" value="Unassembled WGS sequence"/>
</dbReference>
<evidence type="ECO:0000256" key="1">
    <source>
        <dbReference type="SAM" id="Phobius"/>
    </source>
</evidence>
<feature type="transmembrane region" description="Helical" evidence="1">
    <location>
        <begin position="12"/>
        <end position="33"/>
    </location>
</feature>
<keyword evidence="1" id="KW-0812">Transmembrane</keyword>
<name>A0A1L1PII7_HYDIT</name>
<feature type="transmembrane region" description="Helical" evidence="1">
    <location>
        <begin position="103"/>
        <end position="121"/>
    </location>
</feature>
<feature type="transmembrane region" description="Helical" evidence="1">
    <location>
        <begin position="45"/>
        <end position="66"/>
    </location>
</feature>
<dbReference type="AlphaFoldDB" id="A0A1L1PII7"/>
<keyword evidence="1" id="KW-1133">Transmembrane helix</keyword>
<dbReference type="PIRSF" id="PIRSF005610">
    <property type="entry name" value="SirB"/>
    <property type="match status" value="1"/>
</dbReference>
<dbReference type="EMBL" id="CCAE010000012">
    <property type="protein sequence ID" value="CDN87559.1"/>
    <property type="molecule type" value="Genomic_DNA"/>
</dbReference>
<dbReference type="PANTHER" id="PTHR39594:SF1">
    <property type="entry name" value="PROTEIN YCHQ"/>
    <property type="match status" value="1"/>
</dbReference>
<reference evidence="3" key="1">
    <citation type="submission" date="2014-11" db="EMBL/GenBank/DDBJ databases">
        <title>Draft genome sequence of Hydrogenophaga intermedia S1.</title>
        <authorList>
            <person name="Gan H.M."/>
            <person name="Chew T.H."/>
            <person name="Stolz A."/>
        </authorList>
    </citation>
    <scope>NUCLEOTIDE SEQUENCE [LARGE SCALE GENOMIC DNA]</scope>
    <source>
        <strain evidence="3">S1</strain>
    </source>
</reference>
<dbReference type="GO" id="GO:0005886">
    <property type="term" value="C:plasma membrane"/>
    <property type="evidence" value="ECO:0007669"/>
    <property type="project" value="TreeGrafter"/>
</dbReference>